<dbReference type="AlphaFoldDB" id="A0A383DBF7"/>
<proteinExistence type="predicted"/>
<accession>A0A383DBF7</accession>
<dbReference type="InterPro" id="IPR025924">
    <property type="entry name" value="YHYH_dom"/>
</dbReference>
<evidence type="ECO:0000313" key="2">
    <source>
        <dbReference type="EMBL" id="SVE41822.1"/>
    </source>
</evidence>
<sequence length="236" mass="25821">GVVFFSPSAGAGPLPGSTVDPLPGFNWNAVLYKIAYGVDTAGGHAEDNGEYHYHSGSFLIYGWKTEKFISSNAYYNSSQYVASDSSIDNFRHADGHSKVLGFCFDGYPIYGPYGYSTPGNNTSGIRQQMSSYKTKVTEAIGRGFSYSEYPAGSFLQDYEFVEDLGTLDKHNGRFCVTPDYPAGTYAYFLTFEDNNFTSPTYPYIIGPTTKEQRTLGVSQSLAKTEIISGNLPLGLN</sequence>
<feature type="domain" description="YHYH" evidence="1">
    <location>
        <begin position="20"/>
        <end position="194"/>
    </location>
</feature>
<gene>
    <name evidence="2" type="ORF">METZ01_LOCUS494676</name>
</gene>
<name>A0A383DBF7_9ZZZZ</name>
<evidence type="ECO:0000259" key="1">
    <source>
        <dbReference type="Pfam" id="PF14240"/>
    </source>
</evidence>
<dbReference type="Pfam" id="PF14240">
    <property type="entry name" value="YHYH"/>
    <property type="match status" value="1"/>
</dbReference>
<protein>
    <recommendedName>
        <fullName evidence="1">YHYH domain-containing protein</fullName>
    </recommendedName>
</protein>
<feature type="non-terminal residue" evidence="2">
    <location>
        <position position="236"/>
    </location>
</feature>
<dbReference type="EMBL" id="UINC01215903">
    <property type="protein sequence ID" value="SVE41822.1"/>
    <property type="molecule type" value="Genomic_DNA"/>
</dbReference>
<feature type="non-terminal residue" evidence="2">
    <location>
        <position position="1"/>
    </location>
</feature>
<organism evidence="2">
    <name type="scientific">marine metagenome</name>
    <dbReference type="NCBI Taxonomy" id="408172"/>
    <lineage>
        <taxon>unclassified sequences</taxon>
        <taxon>metagenomes</taxon>
        <taxon>ecological metagenomes</taxon>
    </lineage>
</organism>
<reference evidence="2" key="1">
    <citation type="submission" date="2018-05" db="EMBL/GenBank/DDBJ databases">
        <authorList>
            <person name="Lanie J.A."/>
            <person name="Ng W.-L."/>
            <person name="Kazmierczak K.M."/>
            <person name="Andrzejewski T.M."/>
            <person name="Davidsen T.M."/>
            <person name="Wayne K.J."/>
            <person name="Tettelin H."/>
            <person name="Glass J.I."/>
            <person name="Rusch D."/>
            <person name="Podicherti R."/>
            <person name="Tsui H.-C.T."/>
            <person name="Winkler M.E."/>
        </authorList>
    </citation>
    <scope>NUCLEOTIDE SEQUENCE</scope>
</reference>